<dbReference type="EMBL" id="BAAAOQ010000006">
    <property type="protein sequence ID" value="GAA2194896.1"/>
    <property type="molecule type" value="Genomic_DNA"/>
</dbReference>
<proteinExistence type="predicted"/>
<feature type="region of interest" description="Disordered" evidence="1">
    <location>
        <begin position="1"/>
        <end position="34"/>
    </location>
</feature>
<reference evidence="2 3" key="1">
    <citation type="journal article" date="2019" name="Int. J. Syst. Evol. Microbiol.">
        <title>The Global Catalogue of Microorganisms (GCM) 10K type strain sequencing project: providing services to taxonomists for standard genome sequencing and annotation.</title>
        <authorList>
            <consortium name="The Broad Institute Genomics Platform"/>
            <consortium name="The Broad Institute Genome Sequencing Center for Infectious Disease"/>
            <person name="Wu L."/>
            <person name="Ma J."/>
        </authorList>
    </citation>
    <scope>NUCLEOTIDE SEQUENCE [LARGE SCALE GENOMIC DNA]</scope>
    <source>
        <strain evidence="2 3">JCM 14924</strain>
    </source>
</reference>
<organism evidence="2 3">
    <name type="scientific">Streptomyces bangladeshensis</name>
    <dbReference type="NCBI Taxonomy" id="295352"/>
    <lineage>
        <taxon>Bacteria</taxon>
        <taxon>Bacillati</taxon>
        <taxon>Actinomycetota</taxon>
        <taxon>Actinomycetes</taxon>
        <taxon>Kitasatosporales</taxon>
        <taxon>Streptomycetaceae</taxon>
        <taxon>Streptomyces</taxon>
    </lineage>
</organism>
<comment type="caution">
    <text evidence="2">The sequence shown here is derived from an EMBL/GenBank/DDBJ whole genome shotgun (WGS) entry which is preliminary data.</text>
</comment>
<evidence type="ECO:0000313" key="3">
    <source>
        <dbReference type="Proteomes" id="UP001501391"/>
    </source>
</evidence>
<protein>
    <submittedName>
        <fullName evidence="2">Uncharacterized protein</fullName>
    </submittedName>
</protein>
<evidence type="ECO:0000256" key="1">
    <source>
        <dbReference type="SAM" id="MobiDB-lite"/>
    </source>
</evidence>
<keyword evidence="3" id="KW-1185">Reference proteome</keyword>
<evidence type="ECO:0000313" key="2">
    <source>
        <dbReference type="EMBL" id="GAA2194896.1"/>
    </source>
</evidence>
<accession>A0ABN3BEW9</accession>
<feature type="compositionally biased region" description="Polar residues" evidence="1">
    <location>
        <begin position="23"/>
        <end position="33"/>
    </location>
</feature>
<dbReference type="Proteomes" id="UP001501391">
    <property type="component" value="Unassembled WGS sequence"/>
</dbReference>
<sequence>MVSVGWSCDAAGTTERSYPHAPQNRSPDSTGSAQLGHFGSAACRGICDIDYTHVRGR</sequence>
<name>A0ABN3BEW9_9ACTN</name>
<gene>
    <name evidence="2" type="ORF">GCM10009787_22880</name>
</gene>